<dbReference type="GO" id="GO:0005886">
    <property type="term" value="C:plasma membrane"/>
    <property type="evidence" value="ECO:0007669"/>
    <property type="project" value="UniProtKB-SubCell"/>
</dbReference>
<organism evidence="6">
    <name type="scientific">marine sediment metagenome</name>
    <dbReference type="NCBI Taxonomy" id="412755"/>
    <lineage>
        <taxon>unclassified sequences</taxon>
        <taxon>metagenomes</taxon>
        <taxon>ecological metagenomes</taxon>
    </lineage>
</organism>
<feature type="domain" description="4Fe-4S ferredoxin-type" evidence="5">
    <location>
        <begin position="242"/>
        <end position="274"/>
    </location>
</feature>
<name>A0A0F9U364_9ZZZZ</name>
<dbReference type="EMBL" id="LAZR01001241">
    <property type="protein sequence ID" value="KKN48068.1"/>
    <property type="molecule type" value="Genomic_DNA"/>
</dbReference>
<evidence type="ECO:0000256" key="3">
    <source>
        <dbReference type="ARBA" id="ARBA00023136"/>
    </source>
</evidence>
<dbReference type="SUPFAM" id="SSF54862">
    <property type="entry name" value="4Fe-4S ferredoxins"/>
    <property type="match status" value="1"/>
</dbReference>
<keyword evidence="4" id="KW-1133">Transmembrane helix</keyword>
<feature type="transmembrane region" description="Helical" evidence="4">
    <location>
        <begin position="20"/>
        <end position="44"/>
    </location>
</feature>
<keyword evidence="2" id="KW-1003">Cell membrane</keyword>
<feature type="transmembrane region" description="Helical" evidence="4">
    <location>
        <begin position="195"/>
        <end position="218"/>
    </location>
</feature>
<evidence type="ECO:0000259" key="5">
    <source>
        <dbReference type="PROSITE" id="PS51379"/>
    </source>
</evidence>
<sequence>MKRKDFKIRNRKITIFRRIIQIIAFLIINYVIFELIFTVSLWSFDVFIKVLPILNSPRNPISNGAGILEYIFFFILEGTVPLFLIGVLILVLLFTNRFFCGWICPIGTIQDACAAISKKKKTIKTKTHNSLLKIKYGIFILLILLVFPNFFFDFKPNLGDFGEKPMGYFSLSEYIFVFFPNMMKDIFVSWSIVPIFSNLLVFIIFIFYIIILVLSVWYPRIYCRYLCPFGAIASVISEYSFLKLSRSPVRCVGRTECGICEKICPKQVRVLDEPFEFFTGNGECNLCLKCKELCPYQAIDIKFT</sequence>
<dbReference type="InterPro" id="IPR017900">
    <property type="entry name" value="4Fe4S_Fe_S_CS"/>
</dbReference>
<keyword evidence="3 4" id="KW-0472">Membrane</keyword>
<evidence type="ECO:0000256" key="1">
    <source>
        <dbReference type="ARBA" id="ARBA00004236"/>
    </source>
</evidence>
<evidence type="ECO:0000313" key="6">
    <source>
        <dbReference type="EMBL" id="KKN48068.1"/>
    </source>
</evidence>
<dbReference type="PROSITE" id="PS51379">
    <property type="entry name" value="4FE4S_FER_2"/>
    <property type="match status" value="2"/>
</dbReference>
<dbReference type="InterPro" id="IPR017896">
    <property type="entry name" value="4Fe4S_Fe-S-bd"/>
</dbReference>
<dbReference type="PANTHER" id="PTHR30224:SF4">
    <property type="entry name" value="ELECTRON TRANSPORT PROTEIN YCCM-RELATED"/>
    <property type="match status" value="1"/>
</dbReference>
<comment type="subcellular location">
    <subcellularLocation>
        <location evidence="1">Cell membrane</location>
    </subcellularLocation>
</comment>
<proteinExistence type="predicted"/>
<feature type="domain" description="4Fe-4S ferredoxin-type" evidence="5">
    <location>
        <begin position="275"/>
        <end position="304"/>
    </location>
</feature>
<feature type="transmembrane region" description="Helical" evidence="4">
    <location>
        <begin position="70"/>
        <end position="94"/>
    </location>
</feature>
<dbReference type="InterPro" id="IPR052378">
    <property type="entry name" value="NosR_regulator"/>
</dbReference>
<dbReference type="Pfam" id="PF12801">
    <property type="entry name" value="Fer4_5"/>
    <property type="match status" value="2"/>
</dbReference>
<dbReference type="PANTHER" id="PTHR30224">
    <property type="entry name" value="ELECTRON TRANSPORT PROTEIN"/>
    <property type="match status" value="1"/>
</dbReference>
<gene>
    <name evidence="6" type="ORF">LCGC14_0656590</name>
</gene>
<protein>
    <recommendedName>
        <fullName evidence="5">4Fe-4S ferredoxin-type domain-containing protein</fullName>
    </recommendedName>
</protein>
<evidence type="ECO:0000256" key="2">
    <source>
        <dbReference type="ARBA" id="ARBA00022475"/>
    </source>
</evidence>
<evidence type="ECO:0000256" key="4">
    <source>
        <dbReference type="SAM" id="Phobius"/>
    </source>
</evidence>
<accession>A0A0F9U364</accession>
<feature type="transmembrane region" description="Helical" evidence="4">
    <location>
        <begin position="136"/>
        <end position="154"/>
    </location>
</feature>
<comment type="caution">
    <text evidence="6">The sequence shown here is derived from an EMBL/GenBank/DDBJ whole genome shotgun (WGS) entry which is preliminary data.</text>
</comment>
<reference evidence="6" key="1">
    <citation type="journal article" date="2015" name="Nature">
        <title>Complex archaea that bridge the gap between prokaryotes and eukaryotes.</title>
        <authorList>
            <person name="Spang A."/>
            <person name="Saw J.H."/>
            <person name="Jorgensen S.L."/>
            <person name="Zaremba-Niedzwiedzka K."/>
            <person name="Martijn J."/>
            <person name="Lind A.E."/>
            <person name="van Eijk R."/>
            <person name="Schleper C."/>
            <person name="Guy L."/>
            <person name="Ettema T.J."/>
        </authorList>
    </citation>
    <scope>NUCLEOTIDE SEQUENCE</scope>
</reference>
<dbReference type="AlphaFoldDB" id="A0A0F9U364"/>
<dbReference type="Gene3D" id="3.30.70.20">
    <property type="match status" value="1"/>
</dbReference>
<dbReference type="PROSITE" id="PS00198">
    <property type="entry name" value="4FE4S_FER_1"/>
    <property type="match status" value="1"/>
</dbReference>
<keyword evidence="4" id="KW-0812">Transmembrane</keyword>